<accession>A0A150LQ86</accession>
<evidence type="ECO:0000256" key="1">
    <source>
        <dbReference type="SAM" id="MobiDB-lite"/>
    </source>
</evidence>
<dbReference type="Proteomes" id="UP000075683">
    <property type="component" value="Unassembled WGS sequence"/>
</dbReference>
<gene>
    <name evidence="2" type="ORF">B4135_2872</name>
</gene>
<organism evidence="2 3">
    <name type="scientific">Caldibacillus debilis</name>
    <dbReference type="NCBI Taxonomy" id="301148"/>
    <lineage>
        <taxon>Bacteria</taxon>
        <taxon>Bacillati</taxon>
        <taxon>Bacillota</taxon>
        <taxon>Bacilli</taxon>
        <taxon>Bacillales</taxon>
        <taxon>Bacillaceae</taxon>
        <taxon>Caldibacillus</taxon>
    </lineage>
</organism>
<protein>
    <submittedName>
        <fullName evidence="2">Uncharacterized protein</fullName>
    </submittedName>
</protein>
<feature type="compositionally biased region" description="Basic and acidic residues" evidence="1">
    <location>
        <begin position="1"/>
        <end position="13"/>
    </location>
</feature>
<evidence type="ECO:0000313" key="3">
    <source>
        <dbReference type="Proteomes" id="UP000075683"/>
    </source>
</evidence>
<name>A0A150LQ86_9BACI</name>
<evidence type="ECO:0000313" key="2">
    <source>
        <dbReference type="EMBL" id="KYD14445.1"/>
    </source>
</evidence>
<dbReference type="AlphaFoldDB" id="A0A150LQ86"/>
<dbReference type="STRING" id="301148.B4135_2872"/>
<reference evidence="2 3" key="1">
    <citation type="submission" date="2016-01" db="EMBL/GenBank/DDBJ databases">
        <title>Draft Genome Sequences of Seven Thermophilic Sporeformers Isolated from Foods.</title>
        <authorList>
            <person name="Berendsen E.M."/>
            <person name="Wells-Bennik M.H."/>
            <person name="Krawcyk A.O."/>
            <person name="De Jong A."/>
            <person name="Holsappel S."/>
            <person name="Eijlander R.T."/>
            <person name="Kuipers O.P."/>
        </authorList>
    </citation>
    <scope>NUCLEOTIDE SEQUENCE [LARGE SCALE GENOMIC DNA]</scope>
    <source>
        <strain evidence="2 3">B4135</strain>
    </source>
</reference>
<feature type="region of interest" description="Disordered" evidence="1">
    <location>
        <begin position="1"/>
        <end position="30"/>
    </location>
</feature>
<dbReference type="EMBL" id="LQYT01000073">
    <property type="protein sequence ID" value="KYD14445.1"/>
    <property type="molecule type" value="Genomic_DNA"/>
</dbReference>
<proteinExistence type="predicted"/>
<comment type="caution">
    <text evidence="2">The sequence shown here is derived from an EMBL/GenBank/DDBJ whole genome shotgun (WGS) entry which is preliminary data.</text>
</comment>
<sequence length="65" mass="7224">MNREKTAIGRPREGITWGSARGRQGREKREPGVLFRIRAGPRPFGDERLKQGELVFATGACSGRV</sequence>